<evidence type="ECO:0000313" key="9">
    <source>
        <dbReference type="Proteomes" id="UP001237642"/>
    </source>
</evidence>
<dbReference type="GO" id="GO:0000981">
    <property type="term" value="F:DNA-binding transcription factor activity, RNA polymerase II-specific"/>
    <property type="evidence" value="ECO:0007669"/>
    <property type="project" value="TreeGrafter"/>
</dbReference>
<dbReference type="SMART" id="SM00717">
    <property type="entry name" value="SANT"/>
    <property type="match status" value="2"/>
</dbReference>
<evidence type="ECO:0000256" key="2">
    <source>
        <dbReference type="ARBA" id="ARBA00022737"/>
    </source>
</evidence>
<gene>
    <name evidence="8" type="ORF">POM88_045656</name>
</gene>
<evidence type="ECO:0000256" key="5">
    <source>
        <dbReference type="SAM" id="MobiDB-lite"/>
    </source>
</evidence>
<dbReference type="InterPro" id="IPR050560">
    <property type="entry name" value="MYB_TF"/>
</dbReference>
<dbReference type="GO" id="GO:0000978">
    <property type="term" value="F:RNA polymerase II cis-regulatory region sequence-specific DNA binding"/>
    <property type="evidence" value="ECO:0007669"/>
    <property type="project" value="TreeGrafter"/>
</dbReference>
<feature type="domain" description="Myb-like" evidence="6">
    <location>
        <begin position="174"/>
        <end position="220"/>
    </location>
</feature>
<dbReference type="InterPro" id="IPR017930">
    <property type="entry name" value="Myb_dom"/>
</dbReference>
<dbReference type="PANTHER" id="PTHR45614">
    <property type="entry name" value="MYB PROTEIN-RELATED"/>
    <property type="match status" value="1"/>
</dbReference>
<comment type="subcellular location">
    <subcellularLocation>
        <location evidence="1">Nucleus</location>
    </subcellularLocation>
</comment>
<feature type="domain" description="HTH myb-type" evidence="7">
    <location>
        <begin position="174"/>
        <end position="220"/>
    </location>
</feature>
<dbReference type="EMBL" id="JAUIZM010000010">
    <property type="protein sequence ID" value="KAK1361182.1"/>
    <property type="molecule type" value="Genomic_DNA"/>
</dbReference>
<dbReference type="InterPro" id="IPR001005">
    <property type="entry name" value="SANT/Myb"/>
</dbReference>
<dbReference type="FunFam" id="1.10.10.60:FF:000010">
    <property type="entry name" value="Transcriptional activator Myb isoform A"/>
    <property type="match status" value="1"/>
</dbReference>
<dbReference type="GO" id="GO:0005634">
    <property type="term" value="C:nucleus"/>
    <property type="evidence" value="ECO:0007669"/>
    <property type="project" value="UniProtKB-SubCell"/>
</dbReference>
<dbReference type="Gene3D" id="1.10.10.60">
    <property type="entry name" value="Homeodomain-like"/>
    <property type="match status" value="2"/>
</dbReference>
<feature type="domain" description="Myb-like" evidence="6">
    <location>
        <begin position="221"/>
        <end position="271"/>
    </location>
</feature>
<feature type="domain" description="HTH myb-type" evidence="7">
    <location>
        <begin position="221"/>
        <end position="275"/>
    </location>
</feature>
<dbReference type="InterPro" id="IPR009057">
    <property type="entry name" value="Homeodomain-like_sf"/>
</dbReference>
<evidence type="ECO:0000256" key="4">
    <source>
        <dbReference type="ARBA" id="ARBA00023242"/>
    </source>
</evidence>
<evidence type="ECO:0000259" key="7">
    <source>
        <dbReference type="PROSITE" id="PS51294"/>
    </source>
</evidence>
<evidence type="ECO:0000256" key="1">
    <source>
        <dbReference type="ARBA" id="ARBA00004123"/>
    </source>
</evidence>
<evidence type="ECO:0000256" key="3">
    <source>
        <dbReference type="ARBA" id="ARBA00023125"/>
    </source>
</evidence>
<protein>
    <submittedName>
        <fullName evidence="8">Uncharacterized protein</fullName>
    </submittedName>
</protein>
<dbReference type="PROSITE" id="PS50090">
    <property type="entry name" value="MYB_LIKE"/>
    <property type="match status" value="2"/>
</dbReference>
<evidence type="ECO:0000313" key="8">
    <source>
        <dbReference type="EMBL" id="KAK1361182.1"/>
    </source>
</evidence>
<reference evidence="8" key="2">
    <citation type="submission" date="2023-05" db="EMBL/GenBank/DDBJ databases">
        <authorList>
            <person name="Schelkunov M.I."/>
        </authorList>
    </citation>
    <scope>NUCLEOTIDE SEQUENCE</scope>
    <source>
        <strain evidence="8">Hsosn_3</strain>
        <tissue evidence="8">Leaf</tissue>
    </source>
</reference>
<sequence length="376" mass="42101">MVIESNNFNQNFGFEPNPLMYGNKPMNQQVAYNFSRKNPVNINFPNSAHEAFTIGGSSLNLHARNFYADPYLLTSSISAPGVNHSSYSKNTGFVSASSSNGTGLYNEYPSLFHLNTSQQLRPPMQVQTHATNSHVNIQELGPSGLANPCMNMDKIVSDGRAKKYNGRKYKNGIKGHWMQEEDRMLLNLVDKYGNKKWSYIARMMPGRLGKQLRERYNNHLKPGLKKEAWTEEEDMKLIQAHENRGNKWAEISKLLPGRSESDIKNRWNATKRKCMNAIHKSKNTPKPSSLFENYVKTMFDNVDRSMGQSNSPTSAELSAMGGPSSGGSNTKQAGTYGSVSIEDYGISTFEANVLAESSGPMSQFESMSYLEMLLQE</sequence>
<evidence type="ECO:0000259" key="6">
    <source>
        <dbReference type="PROSITE" id="PS50090"/>
    </source>
</evidence>
<feature type="compositionally biased region" description="Polar residues" evidence="5">
    <location>
        <begin position="306"/>
        <end position="316"/>
    </location>
</feature>
<dbReference type="PANTHER" id="PTHR45614:SF285">
    <property type="entry name" value="TRANSCRIPTION FACTOR MYB98"/>
    <property type="match status" value="1"/>
</dbReference>
<name>A0AAD8H7V3_9APIA</name>
<dbReference type="AlphaFoldDB" id="A0AAD8H7V3"/>
<feature type="region of interest" description="Disordered" evidence="5">
    <location>
        <begin position="305"/>
        <end position="334"/>
    </location>
</feature>
<accession>A0AAD8H7V3</accession>
<comment type="caution">
    <text evidence="8">The sequence shown here is derived from an EMBL/GenBank/DDBJ whole genome shotgun (WGS) entry which is preliminary data.</text>
</comment>
<dbReference type="Pfam" id="PF13921">
    <property type="entry name" value="Myb_DNA-bind_6"/>
    <property type="match status" value="1"/>
</dbReference>
<dbReference type="CDD" id="cd00167">
    <property type="entry name" value="SANT"/>
    <property type="match status" value="2"/>
</dbReference>
<keyword evidence="2" id="KW-0677">Repeat</keyword>
<organism evidence="8 9">
    <name type="scientific">Heracleum sosnowskyi</name>
    <dbReference type="NCBI Taxonomy" id="360622"/>
    <lineage>
        <taxon>Eukaryota</taxon>
        <taxon>Viridiplantae</taxon>
        <taxon>Streptophyta</taxon>
        <taxon>Embryophyta</taxon>
        <taxon>Tracheophyta</taxon>
        <taxon>Spermatophyta</taxon>
        <taxon>Magnoliopsida</taxon>
        <taxon>eudicotyledons</taxon>
        <taxon>Gunneridae</taxon>
        <taxon>Pentapetalae</taxon>
        <taxon>asterids</taxon>
        <taxon>campanulids</taxon>
        <taxon>Apiales</taxon>
        <taxon>Apiaceae</taxon>
        <taxon>Apioideae</taxon>
        <taxon>apioid superclade</taxon>
        <taxon>Tordylieae</taxon>
        <taxon>Tordyliinae</taxon>
        <taxon>Heracleum</taxon>
    </lineage>
</organism>
<reference evidence="8" key="1">
    <citation type="submission" date="2023-02" db="EMBL/GenBank/DDBJ databases">
        <title>Genome of toxic invasive species Heracleum sosnowskyi carries increased number of genes despite the absence of recent whole-genome duplications.</title>
        <authorList>
            <person name="Schelkunov M."/>
            <person name="Shtratnikova V."/>
            <person name="Makarenko M."/>
            <person name="Klepikova A."/>
            <person name="Omelchenko D."/>
            <person name="Novikova G."/>
            <person name="Obukhova E."/>
            <person name="Bogdanov V."/>
            <person name="Penin A."/>
            <person name="Logacheva M."/>
        </authorList>
    </citation>
    <scope>NUCLEOTIDE SEQUENCE</scope>
    <source>
        <strain evidence="8">Hsosn_3</strain>
        <tissue evidence="8">Leaf</tissue>
    </source>
</reference>
<dbReference type="Proteomes" id="UP001237642">
    <property type="component" value="Unassembled WGS sequence"/>
</dbReference>
<keyword evidence="3" id="KW-0238">DNA-binding</keyword>
<dbReference type="SUPFAM" id="SSF46689">
    <property type="entry name" value="Homeodomain-like"/>
    <property type="match status" value="1"/>
</dbReference>
<keyword evidence="4" id="KW-0539">Nucleus</keyword>
<keyword evidence="9" id="KW-1185">Reference proteome</keyword>
<dbReference type="PROSITE" id="PS51294">
    <property type="entry name" value="HTH_MYB"/>
    <property type="match status" value="2"/>
</dbReference>
<proteinExistence type="predicted"/>